<dbReference type="InterPro" id="IPR001810">
    <property type="entry name" value="F-box_dom"/>
</dbReference>
<feature type="compositionally biased region" description="Acidic residues" evidence="1">
    <location>
        <begin position="704"/>
        <end position="720"/>
    </location>
</feature>
<dbReference type="KEGG" id="aalt:CC77DRAFT_1007076"/>
<evidence type="ECO:0000259" key="2">
    <source>
        <dbReference type="Pfam" id="PF12937"/>
    </source>
</evidence>
<dbReference type="SUPFAM" id="SSF52047">
    <property type="entry name" value="RNI-like"/>
    <property type="match status" value="1"/>
</dbReference>
<feature type="region of interest" description="Disordered" evidence="1">
    <location>
        <begin position="702"/>
        <end position="736"/>
    </location>
</feature>
<sequence length="736" mass="83758">MATPIIIIHECCAEINTRLSNHLARSHDVNSQSPNTNKYVRQHYLPTSLQPHALLPQQVLIEGIQDRSGNNDLSTEPTRVLPVAASHLHCHIRKALPFHSTALAMASNLLGTAKSTLPNELALLVIDHLEDNNKTLCALARTCRGMQHLAEERLYKRIELLSVKNLHAIIEAFTLRHERVRAVQTLKILYQYKDNSLKDSDEIRTTFNECVARMVNLREWHIESPYDNFHWEGAGGEAWVHGDMQRFRRALDTACVDGPVEADKIMAERRLGKHVERTVGLGLLESLTIHSHGADTDFWNLEGFHCLFRHPALKHLHVSCVAFPASDIPELASHTRQTPLTSLVFDECVLQPKSLLSILRTPARLKTLTLGENVFNVNRSRQVKPVLTKDPCGSLQALSAVAHSLESLTHLNPGWRIDRSPHVLRSIRPPGDGMRDFHLLTYMECDTNSFLHQAIVMNRDLAPPGLETLRVRRHWDVPIDFWDQPPDFDHYAALPSLNTLELLQSSYLWLDLSDTDYICDDERLRNRHAKAYKLFKAGINLKMSIELHKSPSLIPPYLHDEPIPIVECVYDASVVGFHRHIVHEEAEEGARIAPESISEAPETDQLGDADINRLRGETRRTLHVLKHRFVKPGRRLAFMDMFDSDDESVEHVGSDDDFEVDDLDEEDDMELDLELDNDGHFVDEDGNHVFEEDGELYVTVWETASEDEMDETEDEDDDEMHDAVESQQQPANDDVD</sequence>
<keyword evidence="4" id="KW-1185">Reference proteome</keyword>
<dbReference type="InterPro" id="IPR032675">
    <property type="entry name" value="LRR_dom_sf"/>
</dbReference>
<evidence type="ECO:0000313" key="4">
    <source>
        <dbReference type="Proteomes" id="UP000077248"/>
    </source>
</evidence>
<dbReference type="EMBL" id="KV441474">
    <property type="protein sequence ID" value="OAG22544.1"/>
    <property type="molecule type" value="Genomic_DNA"/>
</dbReference>
<dbReference type="VEuPathDB" id="FungiDB:CC77DRAFT_1007076"/>
<name>A0A177DRY5_ALTAL</name>
<proteinExistence type="predicted"/>
<dbReference type="AlphaFoldDB" id="A0A177DRY5"/>
<dbReference type="OMA" id="NRHAKAY"/>
<feature type="compositionally biased region" description="Polar residues" evidence="1">
    <location>
        <begin position="725"/>
        <end position="736"/>
    </location>
</feature>
<dbReference type="Gene3D" id="3.80.10.10">
    <property type="entry name" value="Ribonuclease Inhibitor"/>
    <property type="match status" value="1"/>
</dbReference>
<dbReference type="RefSeq" id="XP_018387965.1">
    <property type="nucleotide sequence ID" value="XM_018523459.1"/>
</dbReference>
<dbReference type="Proteomes" id="UP000077248">
    <property type="component" value="Unassembled WGS sequence"/>
</dbReference>
<feature type="domain" description="F-box" evidence="2">
    <location>
        <begin position="116"/>
        <end position="158"/>
    </location>
</feature>
<dbReference type="GeneID" id="29109053"/>
<gene>
    <name evidence="3" type="ORF">CC77DRAFT_1007076</name>
</gene>
<protein>
    <recommendedName>
        <fullName evidence="2">F-box domain-containing protein</fullName>
    </recommendedName>
</protein>
<accession>A0A177DRY5</accession>
<reference evidence="3 4" key="1">
    <citation type="submission" date="2016-05" db="EMBL/GenBank/DDBJ databases">
        <title>Comparative analysis of secretome profiles of manganese(II)-oxidizing ascomycete fungi.</title>
        <authorList>
            <consortium name="DOE Joint Genome Institute"/>
            <person name="Zeiner C.A."/>
            <person name="Purvine S.O."/>
            <person name="Zink E.M."/>
            <person name="Wu S."/>
            <person name="Pasa-Tolic L."/>
            <person name="Chaput D.L."/>
            <person name="Haridas S."/>
            <person name="Grigoriev I.V."/>
            <person name="Santelli C.M."/>
            <person name="Hansel C.M."/>
        </authorList>
    </citation>
    <scope>NUCLEOTIDE SEQUENCE [LARGE SCALE GENOMIC DNA]</scope>
    <source>
        <strain evidence="3 4">SRC1lrK2f</strain>
    </source>
</reference>
<dbReference type="Pfam" id="PF12937">
    <property type="entry name" value="F-box-like"/>
    <property type="match status" value="1"/>
</dbReference>
<organism evidence="3 4">
    <name type="scientific">Alternaria alternata</name>
    <name type="common">Alternaria rot fungus</name>
    <name type="synonym">Torula alternata</name>
    <dbReference type="NCBI Taxonomy" id="5599"/>
    <lineage>
        <taxon>Eukaryota</taxon>
        <taxon>Fungi</taxon>
        <taxon>Dikarya</taxon>
        <taxon>Ascomycota</taxon>
        <taxon>Pezizomycotina</taxon>
        <taxon>Dothideomycetes</taxon>
        <taxon>Pleosporomycetidae</taxon>
        <taxon>Pleosporales</taxon>
        <taxon>Pleosporineae</taxon>
        <taxon>Pleosporaceae</taxon>
        <taxon>Alternaria</taxon>
        <taxon>Alternaria sect. Alternaria</taxon>
        <taxon>Alternaria alternata complex</taxon>
    </lineage>
</organism>
<evidence type="ECO:0000256" key="1">
    <source>
        <dbReference type="SAM" id="MobiDB-lite"/>
    </source>
</evidence>
<evidence type="ECO:0000313" key="3">
    <source>
        <dbReference type="EMBL" id="OAG22544.1"/>
    </source>
</evidence>